<dbReference type="Proteomes" id="UP000053447">
    <property type="component" value="Unassembled WGS sequence"/>
</dbReference>
<organism evidence="2 3">
    <name type="scientific">Pneumocystis jirovecii (strain RU7)</name>
    <name type="common">Human pneumocystis pneumonia agent</name>
    <dbReference type="NCBI Taxonomy" id="1408657"/>
    <lineage>
        <taxon>Eukaryota</taxon>
        <taxon>Fungi</taxon>
        <taxon>Dikarya</taxon>
        <taxon>Ascomycota</taxon>
        <taxon>Taphrinomycotina</taxon>
        <taxon>Pneumocystomycetes</taxon>
        <taxon>Pneumocystaceae</taxon>
        <taxon>Pneumocystis</taxon>
    </lineage>
</organism>
<dbReference type="EMBL" id="LFWA01000002">
    <property type="protein sequence ID" value="KTW32454.1"/>
    <property type="molecule type" value="Genomic_DNA"/>
</dbReference>
<evidence type="ECO:0000313" key="2">
    <source>
        <dbReference type="EMBL" id="KTW32454.1"/>
    </source>
</evidence>
<keyword evidence="3" id="KW-1185">Reference proteome</keyword>
<gene>
    <name evidence="2" type="ORF">T551_00544</name>
</gene>
<keyword evidence="1" id="KW-0175">Coiled coil</keyword>
<evidence type="ECO:0000313" key="3">
    <source>
        <dbReference type="Proteomes" id="UP000053447"/>
    </source>
</evidence>
<evidence type="ECO:0000256" key="1">
    <source>
        <dbReference type="SAM" id="Coils"/>
    </source>
</evidence>
<dbReference type="VEuPathDB" id="FungiDB:T551_00544"/>
<sequence length="326" mass="38906">MQSNELNDIPVTRELLEYYKSRLFLAEQATYDDLFGRLQEIQHGLSRMHSLERSLQEAIEEIESMNEKNIELAYILKEVVGENIGLRLKVQSINQKNGYDTFNCHKVMSEYPKHKQYYETIISLLKSKIDARKKPLNDGKRMNELITKCEKLERVVSEGVHEVLRERKVRENCEVQLKEAILKLDFQEKDLKQKIDEINYNSKIRLDQDANEKFLLQQQNEELKHKLIECQNKIDNIKKHSYDTIQEFEKQIKELKRRRSTKINSELFTEIAFLYTKIKSIERIALKFAPLEGHRVNELFSDIEFVKKRAHHIENALFERKKKYKC</sequence>
<feature type="coiled-coil region" evidence="1">
    <location>
        <begin position="170"/>
        <end position="265"/>
    </location>
</feature>
<dbReference type="OrthoDB" id="5345862at2759"/>
<dbReference type="STRING" id="1408657.A0A0W4ZVQ6"/>
<name>A0A0W4ZVQ6_PNEJ7</name>
<dbReference type="GeneID" id="28939065"/>
<proteinExistence type="predicted"/>
<reference evidence="3" key="1">
    <citation type="journal article" date="2016" name="Nat. Commun.">
        <title>Genome analysis of three Pneumocystis species reveals adaptation mechanisms to life exclusively in mammalian hosts.</title>
        <authorList>
            <person name="Ma L."/>
            <person name="Chen Z."/>
            <person name="Huang D.W."/>
            <person name="Kutty G."/>
            <person name="Ishihara M."/>
            <person name="Wang H."/>
            <person name="Abouelleil A."/>
            <person name="Bishop L."/>
            <person name="Davey E."/>
            <person name="Deng R."/>
            <person name="Deng X."/>
            <person name="Fan L."/>
            <person name="Fantoni G."/>
            <person name="Fitzgerald M."/>
            <person name="Gogineni E."/>
            <person name="Goldberg J.M."/>
            <person name="Handley G."/>
            <person name="Hu X."/>
            <person name="Huber C."/>
            <person name="Jiao X."/>
            <person name="Jones K."/>
            <person name="Levin J.Z."/>
            <person name="Liu Y."/>
            <person name="Macdonald P."/>
            <person name="Melnikov A."/>
            <person name="Raley C."/>
            <person name="Sassi M."/>
            <person name="Sherman B.T."/>
            <person name="Song X."/>
            <person name="Sykes S."/>
            <person name="Tran B."/>
            <person name="Walsh L."/>
            <person name="Xia Y."/>
            <person name="Yang J."/>
            <person name="Young S."/>
            <person name="Zeng Q."/>
            <person name="Zheng X."/>
            <person name="Stephens R."/>
            <person name="Nusbaum C."/>
            <person name="Birren B.W."/>
            <person name="Azadi P."/>
            <person name="Lempicki R.A."/>
            <person name="Cuomo C.A."/>
            <person name="Kovacs J.A."/>
        </authorList>
    </citation>
    <scope>NUCLEOTIDE SEQUENCE [LARGE SCALE GENOMIC DNA]</scope>
    <source>
        <strain evidence="3">RU7</strain>
    </source>
</reference>
<comment type="caution">
    <text evidence="2">The sequence shown here is derived from an EMBL/GenBank/DDBJ whole genome shotgun (WGS) entry which is preliminary data.</text>
</comment>
<dbReference type="RefSeq" id="XP_018231146.1">
    <property type="nucleotide sequence ID" value="XM_018372810.1"/>
</dbReference>
<accession>A0A0W4ZVQ6</accession>
<protein>
    <submittedName>
        <fullName evidence="2">Uncharacterized protein</fullName>
    </submittedName>
</protein>
<dbReference type="AlphaFoldDB" id="A0A0W4ZVQ6"/>